<gene>
    <name evidence="3" type="ORF">A9R00_07205</name>
</gene>
<feature type="signal peptide" evidence="1">
    <location>
        <begin position="1"/>
        <end position="22"/>
    </location>
</feature>
<sequence>MYRIVLSLISVLTLFISITTHAVDSESIDSQPSELQGYGAFSNLNKDWMLMALYGNGSTGDQEFTAQRLEIKITAKKFSSRRFRQLWLETLAVEHGTEKVALMQSDLQKFFNIVQGSLKQGDTLIIERTEVEGLPITDVKLNYHNLAQLSEGFLDTLVQSLVGKHPPTQALKAGLTGQQGLRAQTNLGIQFDRLEPTLPRIAEISRWGKRILASHP</sequence>
<evidence type="ECO:0000259" key="2">
    <source>
        <dbReference type="Pfam" id="PF16036"/>
    </source>
</evidence>
<dbReference type="EMBL" id="MABE01000413">
    <property type="protein sequence ID" value="OUS40206.1"/>
    <property type="molecule type" value="Genomic_DNA"/>
</dbReference>
<dbReference type="Pfam" id="PF16036">
    <property type="entry name" value="Chalcone_3"/>
    <property type="match status" value="1"/>
</dbReference>
<name>A0A1Y5HSA5_OLEAN</name>
<dbReference type="Proteomes" id="UP000227088">
    <property type="component" value="Unassembled WGS sequence"/>
</dbReference>
<reference evidence="4" key="1">
    <citation type="journal article" date="2017" name="Proc. Natl. Acad. Sci. U.S.A.">
        <title>Simulation of Deepwater Horizon oil plume reveals substrate specialization within a complex community of hydrocarbon degraders.</title>
        <authorList>
            <person name="Hu P."/>
            <person name="Dubinsky E.A."/>
            <person name="Probst A.J."/>
            <person name="Wang J."/>
            <person name="Sieber C.M.K."/>
            <person name="Tom L.M."/>
            <person name="Gardinali P."/>
            <person name="Banfield J.F."/>
            <person name="Atlas R.M."/>
            <person name="Andersen G.L."/>
        </authorList>
    </citation>
    <scope>NUCLEOTIDE SEQUENCE [LARGE SCALE GENOMIC DNA]</scope>
</reference>
<proteinExistence type="predicted"/>
<dbReference type="AlphaFoldDB" id="A0A1Y5HSA5"/>
<accession>A0A1Y5HSA5</accession>
<evidence type="ECO:0000313" key="4">
    <source>
        <dbReference type="Proteomes" id="UP000227088"/>
    </source>
</evidence>
<organism evidence="3 4">
    <name type="scientific">Oleispira antarctica</name>
    <dbReference type="NCBI Taxonomy" id="188908"/>
    <lineage>
        <taxon>Bacteria</taxon>
        <taxon>Pseudomonadati</taxon>
        <taxon>Pseudomonadota</taxon>
        <taxon>Gammaproteobacteria</taxon>
        <taxon>Oceanospirillales</taxon>
        <taxon>Oceanospirillaceae</taxon>
        <taxon>Oleispira</taxon>
    </lineage>
</organism>
<comment type="caution">
    <text evidence="3">The sequence shown here is derived from an EMBL/GenBank/DDBJ whole genome shotgun (WGS) entry which is preliminary data.</text>
</comment>
<evidence type="ECO:0000313" key="3">
    <source>
        <dbReference type="EMBL" id="OUS40206.1"/>
    </source>
</evidence>
<keyword evidence="1" id="KW-0732">Signal</keyword>
<dbReference type="InterPro" id="IPR016087">
    <property type="entry name" value="Chalcone_isomerase"/>
</dbReference>
<protein>
    <recommendedName>
        <fullName evidence="2">Chalcone isomerase domain-containing protein</fullName>
    </recommendedName>
</protein>
<feature type="domain" description="Chalcone isomerase" evidence="2">
    <location>
        <begin position="27"/>
        <end position="176"/>
    </location>
</feature>
<evidence type="ECO:0000256" key="1">
    <source>
        <dbReference type="SAM" id="SignalP"/>
    </source>
</evidence>
<feature type="chain" id="PRO_5012870546" description="Chalcone isomerase domain-containing protein" evidence="1">
    <location>
        <begin position="23"/>
        <end position="216"/>
    </location>
</feature>